<dbReference type="RefSeq" id="WP_185830411.1">
    <property type="nucleotide sequence ID" value="NZ_BORI01000002.1"/>
</dbReference>
<evidence type="ECO:0000313" key="3">
    <source>
        <dbReference type="Proteomes" id="UP000680670"/>
    </source>
</evidence>
<proteinExistence type="predicted"/>
<dbReference type="InterPro" id="IPR036281">
    <property type="entry name" value="SinR/SinI_dimer_dom_sf"/>
</dbReference>
<accession>A0ABQ4KWS3</accession>
<dbReference type="Proteomes" id="UP000680670">
    <property type="component" value="Unassembled WGS sequence"/>
</dbReference>
<organism evidence="2 3">
    <name type="scientific">Siminovitchia terrae</name>
    <name type="common">Bacillus terrae</name>
    <dbReference type="NCBI Taxonomy" id="1914933"/>
    <lineage>
        <taxon>Bacteria</taxon>
        <taxon>Bacillati</taxon>
        <taxon>Bacillota</taxon>
        <taxon>Bacilli</taxon>
        <taxon>Bacillales</taxon>
        <taxon>Bacillaceae</taxon>
        <taxon>Siminovitchia</taxon>
    </lineage>
</organism>
<sequence>MGDHKGGNQYLGYLDYEWVLLLNEAKQMSITKEEILLFFKSKRIQEDKEINC</sequence>
<name>A0ABQ4KWS3_SIMTE</name>
<reference evidence="2 3" key="1">
    <citation type="submission" date="2021-03" db="EMBL/GenBank/DDBJ databases">
        <title>Antimicrobial resistance genes in bacteria isolated from Japanese honey, and their potential for conferring macrolide and lincosamide resistance in the American foulbrood pathogen Paenibacillus larvae.</title>
        <authorList>
            <person name="Okamoto M."/>
            <person name="Kumagai M."/>
            <person name="Kanamori H."/>
            <person name="Takamatsu D."/>
        </authorList>
    </citation>
    <scope>NUCLEOTIDE SEQUENCE [LARGE SCALE GENOMIC DNA]</scope>
    <source>
        <strain evidence="2 3">J6TS1</strain>
    </source>
</reference>
<gene>
    <name evidence="2" type="ORF">J6TS1_23240</name>
</gene>
<comment type="caution">
    <text evidence="2">The sequence shown here is derived from an EMBL/GenBank/DDBJ whole genome shotgun (WGS) entry which is preliminary data.</text>
</comment>
<feature type="domain" description="Sin" evidence="1">
    <location>
        <begin position="5"/>
        <end position="43"/>
    </location>
</feature>
<dbReference type="PROSITE" id="PS51500">
    <property type="entry name" value="SIN"/>
    <property type="match status" value="1"/>
</dbReference>
<evidence type="ECO:0000313" key="2">
    <source>
        <dbReference type="EMBL" id="GIN96454.1"/>
    </source>
</evidence>
<evidence type="ECO:0000259" key="1">
    <source>
        <dbReference type="PROSITE" id="PS51500"/>
    </source>
</evidence>
<dbReference type="InterPro" id="IPR010981">
    <property type="entry name" value="SinR/SinI_dimer_dom"/>
</dbReference>
<dbReference type="EMBL" id="BORJ01000005">
    <property type="protein sequence ID" value="GIN96454.1"/>
    <property type="molecule type" value="Genomic_DNA"/>
</dbReference>
<keyword evidence="3" id="KW-1185">Reference proteome</keyword>
<dbReference type="SUPFAM" id="SSF47406">
    <property type="entry name" value="SinR repressor dimerisation domain-like"/>
    <property type="match status" value="1"/>
</dbReference>
<protein>
    <recommendedName>
        <fullName evidence="1">Sin domain-containing protein</fullName>
    </recommendedName>
</protein>